<dbReference type="GO" id="GO:0032259">
    <property type="term" value="P:methylation"/>
    <property type="evidence" value="ECO:0007669"/>
    <property type="project" value="UniProtKB-KW"/>
</dbReference>
<keyword evidence="3" id="KW-0489">Methyltransferase</keyword>
<keyword evidence="1" id="KW-0949">S-adenosyl-L-methionine</keyword>
<comment type="caution">
    <text evidence="3">The sequence shown here is derived from an EMBL/GenBank/DDBJ whole genome shotgun (WGS) entry which is preliminary data.</text>
</comment>
<dbReference type="PROSITE" id="PS01131">
    <property type="entry name" value="RRNA_A_DIMETH"/>
    <property type="match status" value="1"/>
</dbReference>
<dbReference type="InterPro" id="IPR020596">
    <property type="entry name" value="rRNA_Ade_Mease_Trfase_CS"/>
</dbReference>
<dbReference type="CDD" id="cd02440">
    <property type="entry name" value="AdoMet_MTases"/>
    <property type="match status" value="1"/>
</dbReference>
<dbReference type="Gene3D" id="3.40.50.150">
    <property type="entry name" value="Vaccinia Virus protein VP39"/>
    <property type="match status" value="1"/>
</dbReference>
<protein>
    <submittedName>
        <fullName evidence="3">Methyltransferase domain-containing protein</fullName>
    </submittedName>
</protein>
<sequence>MSAALADTPKLVADEFTLLSHMLPLAGARVLDLGCGKAEMSWRMVDEGSAVLVVAVEADGIQHEANLSSAPVAGLCFERGGAEAIAHPDDSFDLVTMFKSLHHVPVALMDRALAEICRVLRPGGELYVSEPVFAGELNEVIRLFHDEEEVRAAAIAAMQRAVTAGLFVQVEERHFAAPVVFRDFADFEARMMHVTHSQFDLDAARVDRVRRRFMRSAGPDGARFERPMRINRLRRAG</sequence>
<organism evidence="3 4">
    <name type="scientific">Aromatoleum petrolei</name>
    <dbReference type="NCBI Taxonomy" id="76116"/>
    <lineage>
        <taxon>Bacteria</taxon>
        <taxon>Pseudomonadati</taxon>
        <taxon>Pseudomonadota</taxon>
        <taxon>Betaproteobacteria</taxon>
        <taxon>Rhodocyclales</taxon>
        <taxon>Rhodocyclaceae</taxon>
        <taxon>Aromatoleum</taxon>
    </lineage>
</organism>
<dbReference type="InterPro" id="IPR029063">
    <property type="entry name" value="SAM-dependent_MTases_sf"/>
</dbReference>
<feature type="domain" description="Methyltransferase" evidence="2">
    <location>
        <begin position="30"/>
        <end position="124"/>
    </location>
</feature>
<dbReference type="GO" id="GO:0008168">
    <property type="term" value="F:methyltransferase activity"/>
    <property type="evidence" value="ECO:0007669"/>
    <property type="project" value="UniProtKB-KW"/>
</dbReference>
<dbReference type="SUPFAM" id="SSF53335">
    <property type="entry name" value="S-adenosyl-L-methionine-dependent methyltransferases"/>
    <property type="match status" value="1"/>
</dbReference>
<dbReference type="PANTHER" id="PTHR43591">
    <property type="entry name" value="METHYLTRANSFERASE"/>
    <property type="match status" value="1"/>
</dbReference>
<reference evidence="3 4" key="1">
    <citation type="submission" date="2019-12" db="EMBL/GenBank/DDBJ databases">
        <title>Comparative genomics gives insights into the taxonomy of the Azoarcus-Aromatoleum group and reveals separate origins of nif in the plant-associated Azoarcus and non-plant-associated Aromatoleum sub-groups.</title>
        <authorList>
            <person name="Lafos M."/>
            <person name="Maluk M."/>
            <person name="Batista M."/>
            <person name="Junghare M."/>
            <person name="Carmona M."/>
            <person name="Faoro H."/>
            <person name="Cruz L.M."/>
            <person name="Battistoni F."/>
            <person name="De Souza E."/>
            <person name="Pedrosa F."/>
            <person name="Chen W.-M."/>
            <person name="Poole P.S."/>
            <person name="Dixon R.A."/>
            <person name="James E.K."/>
        </authorList>
    </citation>
    <scope>NUCLEOTIDE SEQUENCE [LARGE SCALE GENOMIC DNA]</scope>
    <source>
        <strain evidence="3 4">ToN1</strain>
    </source>
</reference>
<dbReference type="Proteomes" id="UP000652074">
    <property type="component" value="Unassembled WGS sequence"/>
</dbReference>
<dbReference type="Pfam" id="PF13649">
    <property type="entry name" value="Methyltransf_25"/>
    <property type="match status" value="1"/>
</dbReference>
<keyword evidence="3" id="KW-0808">Transferase</keyword>
<accession>A0ABX1MTD9</accession>
<evidence type="ECO:0000313" key="4">
    <source>
        <dbReference type="Proteomes" id="UP000652074"/>
    </source>
</evidence>
<keyword evidence="4" id="KW-1185">Reference proteome</keyword>
<name>A0ABX1MTD9_9RHOO</name>
<dbReference type="InterPro" id="IPR041698">
    <property type="entry name" value="Methyltransf_25"/>
</dbReference>
<proteinExistence type="predicted"/>
<evidence type="ECO:0000256" key="1">
    <source>
        <dbReference type="ARBA" id="ARBA00022691"/>
    </source>
</evidence>
<evidence type="ECO:0000313" key="3">
    <source>
        <dbReference type="EMBL" id="NMF91023.1"/>
    </source>
</evidence>
<evidence type="ECO:0000259" key="2">
    <source>
        <dbReference type="Pfam" id="PF13649"/>
    </source>
</evidence>
<gene>
    <name evidence="3" type="ORF">GPA26_21400</name>
</gene>
<dbReference type="RefSeq" id="WP_169208351.1">
    <property type="nucleotide sequence ID" value="NZ_CP059560.1"/>
</dbReference>
<dbReference type="EMBL" id="WTVR01000061">
    <property type="protein sequence ID" value="NMF91023.1"/>
    <property type="molecule type" value="Genomic_DNA"/>
</dbReference>